<feature type="transmembrane region" description="Helical" evidence="7">
    <location>
        <begin position="185"/>
        <end position="207"/>
    </location>
</feature>
<feature type="region of interest" description="Disordered" evidence="6">
    <location>
        <begin position="24"/>
        <end position="51"/>
    </location>
</feature>
<keyword evidence="4 7" id="KW-1133">Transmembrane helix</keyword>
<comment type="subcellular location">
    <subcellularLocation>
        <location evidence="1">Membrane</location>
        <topology evidence="1">Multi-pass membrane protein</topology>
    </subcellularLocation>
</comment>
<feature type="transmembrane region" description="Helical" evidence="7">
    <location>
        <begin position="248"/>
        <end position="271"/>
    </location>
</feature>
<dbReference type="InterPro" id="IPR036259">
    <property type="entry name" value="MFS_trans_sf"/>
</dbReference>
<dbReference type="GO" id="GO:0000329">
    <property type="term" value="C:fungal-type vacuole membrane"/>
    <property type="evidence" value="ECO:0007669"/>
    <property type="project" value="TreeGrafter"/>
</dbReference>
<sequence length="547" mass="59385">MSPSKDYTATESVFLLASEDVEDFNARGPPTEQDGLLDSQDVSEDSDGEEDTPILKIPHIVPIEFSLLTNVFLASFDMTVAASTYTTIGSEFNAVNLSSWITTSYMITSTSFQPLYGAFSDVLGRRLCYFFATLTFSLGCLGCAFAPSIVTLFFARAFTGIGGGGLITLATVVNSDIIPAPKRGLFQGFQNILLGVGSILGASLGGIISETIGWRYCFLFQVPVSTLGLIFGYFYLKNQKELKEDSTIGDIDIQGSLLLVTGLTLQLLALYSSSTNALYLGAASLFLLLIFVRVELNTRRTPIVPFARIHNVSSYLTLLVATLSGFANFAYIFVLPLLFQVSLGDSPSKAGFRLAIPSLFTSVGALITAYIMNINVKYLNVLVLSGVSLMFVGNSLALLISRSFPQGLLNLLLIPANTGLGMCFPASLFTFVFSFSKSMQASSTSTLYLFRAVGQVWGVATVSKIVQSILERNLRNDPKVGNSIIPKILKSITYIKKLDPDIQSEVILSYEGAIRFAQKVSVLVCFLNVLFCLTEVVVNKRSQANRK</sequence>
<dbReference type="Gene3D" id="1.20.1250.20">
    <property type="entry name" value="MFS general substrate transporter like domains"/>
    <property type="match status" value="1"/>
</dbReference>
<feature type="transmembrane region" description="Helical" evidence="7">
    <location>
        <begin position="315"/>
        <end position="339"/>
    </location>
</feature>
<keyword evidence="3 7" id="KW-0812">Transmembrane</keyword>
<dbReference type="PROSITE" id="PS50850">
    <property type="entry name" value="MFS"/>
    <property type="match status" value="1"/>
</dbReference>
<dbReference type="RefSeq" id="XP_020068388.1">
    <property type="nucleotide sequence ID" value="XM_020215748.1"/>
</dbReference>
<evidence type="ECO:0000256" key="6">
    <source>
        <dbReference type="SAM" id="MobiDB-lite"/>
    </source>
</evidence>
<evidence type="ECO:0000313" key="10">
    <source>
        <dbReference type="EMBL" id="ODV71349.1"/>
    </source>
</evidence>
<dbReference type="PANTHER" id="PTHR23501">
    <property type="entry name" value="MAJOR FACILITATOR SUPERFAMILY"/>
    <property type="match status" value="1"/>
</dbReference>
<organism evidence="9 11">
    <name type="scientific">Cyberlindnera jadinii (strain ATCC 18201 / CBS 1600 / BCRC 20928 / JCM 3617 / NBRC 0987 / NRRL Y-1542)</name>
    <name type="common">Torula yeast</name>
    <name type="synonym">Candida utilis</name>
    <dbReference type="NCBI Taxonomy" id="983966"/>
    <lineage>
        <taxon>Eukaryota</taxon>
        <taxon>Fungi</taxon>
        <taxon>Dikarya</taxon>
        <taxon>Ascomycota</taxon>
        <taxon>Saccharomycotina</taxon>
        <taxon>Saccharomycetes</taxon>
        <taxon>Phaffomycetales</taxon>
        <taxon>Phaffomycetaceae</taxon>
        <taxon>Cyberlindnera</taxon>
    </lineage>
</organism>
<reference evidence="9" key="1">
    <citation type="submission" date="2014-12" db="EMBL/GenBank/DDBJ databases">
        <authorList>
            <person name="Jaenicke S."/>
        </authorList>
    </citation>
    <scope>NUCLEOTIDE SEQUENCE [LARGE SCALE GENOMIC DNA]</scope>
    <source>
        <strain evidence="9">CBS1600</strain>
    </source>
</reference>
<evidence type="ECO:0000256" key="2">
    <source>
        <dbReference type="ARBA" id="ARBA00008335"/>
    </source>
</evidence>
<evidence type="ECO:0000256" key="5">
    <source>
        <dbReference type="ARBA" id="ARBA00023136"/>
    </source>
</evidence>
<dbReference type="InterPro" id="IPR020846">
    <property type="entry name" value="MFS_dom"/>
</dbReference>
<dbReference type="Proteomes" id="UP000094389">
    <property type="component" value="Unassembled WGS sequence"/>
</dbReference>
<dbReference type="InterPro" id="IPR011701">
    <property type="entry name" value="MFS"/>
</dbReference>
<feature type="transmembrane region" description="Helical" evidence="7">
    <location>
        <begin position="448"/>
        <end position="470"/>
    </location>
</feature>
<feature type="transmembrane region" description="Helical" evidence="7">
    <location>
        <begin position="153"/>
        <end position="173"/>
    </location>
</feature>
<evidence type="ECO:0000256" key="3">
    <source>
        <dbReference type="ARBA" id="ARBA00022692"/>
    </source>
</evidence>
<proteinExistence type="inferred from homology"/>
<reference evidence="10 12" key="3">
    <citation type="journal article" date="2016" name="Proc. Natl. Acad. Sci. U.S.A.">
        <title>Comparative genomics of biotechnologically important yeasts.</title>
        <authorList>
            <person name="Riley R."/>
            <person name="Haridas S."/>
            <person name="Wolfe K.H."/>
            <person name="Lopes M.R."/>
            <person name="Hittinger C.T."/>
            <person name="Goeker M."/>
            <person name="Salamov A.A."/>
            <person name="Wisecaver J.H."/>
            <person name="Long T.M."/>
            <person name="Calvey C.H."/>
            <person name="Aerts A.L."/>
            <person name="Barry K.W."/>
            <person name="Choi C."/>
            <person name="Clum A."/>
            <person name="Coughlan A.Y."/>
            <person name="Deshpande S."/>
            <person name="Douglass A.P."/>
            <person name="Hanson S.J."/>
            <person name="Klenk H.-P."/>
            <person name="LaButti K.M."/>
            <person name="Lapidus A."/>
            <person name="Lindquist E.A."/>
            <person name="Lipzen A.M."/>
            <person name="Meier-Kolthoff J.P."/>
            <person name="Ohm R.A."/>
            <person name="Otillar R.P."/>
            <person name="Pangilinan J.L."/>
            <person name="Peng Y."/>
            <person name="Rokas A."/>
            <person name="Rosa C.A."/>
            <person name="Scheuner C."/>
            <person name="Sibirny A.A."/>
            <person name="Slot J.C."/>
            <person name="Stielow J.B."/>
            <person name="Sun H."/>
            <person name="Kurtzman C.P."/>
            <person name="Blackwell M."/>
            <person name="Grigoriev I.V."/>
            <person name="Jeffries T.W."/>
        </authorList>
    </citation>
    <scope>NUCLEOTIDE SEQUENCE [LARGE SCALE GENOMIC DNA]</scope>
    <source>
        <strain evidence="12">ATCC 18201 / CBS 1600 / BCRC 20928 / JCM 3617 / NBRC 0987 / NRRL Y-1542</strain>
        <strain evidence="10">NRRL Y-1542</strain>
    </source>
</reference>
<dbReference type="PANTHER" id="PTHR23501:SF81">
    <property type="entry name" value="VACUOLAR BASIC AMINO ACID TRANSPORTER 2"/>
    <property type="match status" value="1"/>
</dbReference>
<feature type="transmembrane region" description="Helical" evidence="7">
    <location>
        <begin position="127"/>
        <end position="147"/>
    </location>
</feature>
<dbReference type="Proteomes" id="UP000038830">
    <property type="component" value="Unassembled WGS sequence"/>
</dbReference>
<comment type="similarity">
    <text evidence="2">Belongs to the major facilitator superfamily.</text>
</comment>
<keyword evidence="12" id="KW-1185">Reference proteome</keyword>
<dbReference type="EMBL" id="CDQK01000006">
    <property type="protein sequence ID" value="CEP24289.1"/>
    <property type="molecule type" value="Genomic_DNA"/>
</dbReference>
<feature type="transmembrane region" description="Helical" evidence="7">
    <location>
        <begin position="213"/>
        <end position="236"/>
    </location>
</feature>
<evidence type="ECO:0000256" key="4">
    <source>
        <dbReference type="ARBA" id="ARBA00022989"/>
    </source>
</evidence>
<dbReference type="SUPFAM" id="SSF103473">
    <property type="entry name" value="MFS general substrate transporter"/>
    <property type="match status" value="1"/>
</dbReference>
<protein>
    <submittedName>
        <fullName evidence="10">MFS general substrate transporter</fullName>
    </submittedName>
    <submittedName>
        <fullName evidence="9">VBA2 protein</fullName>
    </submittedName>
</protein>
<feature type="transmembrane region" description="Helical" evidence="7">
    <location>
        <begin position="378"/>
        <end position="400"/>
    </location>
</feature>
<dbReference type="GO" id="GO:0015174">
    <property type="term" value="F:basic amino acid transmembrane transporter activity"/>
    <property type="evidence" value="ECO:0007669"/>
    <property type="project" value="TreeGrafter"/>
</dbReference>
<accession>A0A0H5CIA4</accession>
<evidence type="ECO:0000256" key="7">
    <source>
        <dbReference type="SAM" id="Phobius"/>
    </source>
</evidence>
<feature type="transmembrane region" description="Helical" evidence="7">
    <location>
        <begin position="277"/>
        <end position="294"/>
    </location>
</feature>
<feature type="transmembrane region" description="Helical" evidence="7">
    <location>
        <begin position="412"/>
        <end position="436"/>
    </location>
</feature>
<accession>A0A1E4RVQ6</accession>
<evidence type="ECO:0000313" key="11">
    <source>
        <dbReference type="Proteomes" id="UP000038830"/>
    </source>
</evidence>
<dbReference type="AlphaFoldDB" id="A0A0H5CIA4"/>
<keyword evidence="5 7" id="KW-0472">Membrane</keyword>
<feature type="domain" description="Major facilitator superfamily (MFS) profile" evidence="8">
    <location>
        <begin position="63"/>
        <end position="469"/>
    </location>
</feature>
<dbReference type="EMBL" id="KV453941">
    <property type="protein sequence ID" value="ODV71349.1"/>
    <property type="molecule type" value="Genomic_DNA"/>
</dbReference>
<dbReference type="OMA" id="TATITFM"/>
<evidence type="ECO:0000313" key="9">
    <source>
        <dbReference type="EMBL" id="CEP24289.1"/>
    </source>
</evidence>
<reference evidence="11" key="2">
    <citation type="journal article" date="2015" name="J. Biotechnol.">
        <title>The structure of the Cyberlindnera jadinii genome and its relation to Candida utilis analyzed by the occurrence of single nucleotide polymorphisms.</title>
        <authorList>
            <person name="Rupp O."/>
            <person name="Brinkrolf K."/>
            <person name="Buerth C."/>
            <person name="Kunigo M."/>
            <person name="Schneider J."/>
            <person name="Jaenicke S."/>
            <person name="Goesmann A."/>
            <person name="Puehler A."/>
            <person name="Jaeger K.-E."/>
            <person name="Ernst J.F."/>
        </authorList>
    </citation>
    <scope>NUCLEOTIDE SEQUENCE [LARGE SCALE GENOMIC DNA]</scope>
    <source>
        <strain evidence="11">ATCC 18201 / CBS 1600 / BCRC 20928 / JCM 3617 / NBRC 0987 / NRRL Y-1542</strain>
    </source>
</reference>
<gene>
    <name evidence="9" type="primary">VBA2</name>
    <name evidence="9" type="ORF">BN1211_5086</name>
    <name evidence="10" type="ORF">CYBJADRAFT_169396</name>
</gene>
<evidence type="ECO:0000256" key="1">
    <source>
        <dbReference type="ARBA" id="ARBA00004141"/>
    </source>
</evidence>
<dbReference type="GeneID" id="30990144"/>
<feature type="transmembrane region" description="Helical" evidence="7">
    <location>
        <begin position="351"/>
        <end position="371"/>
    </location>
</feature>
<dbReference type="Pfam" id="PF07690">
    <property type="entry name" value="MFS_1"/>
    <property type="match status" value="1"/>
</dbReference>
<evidence type="ECO:0000313" key="12">
    <source>
        <dbReference type="Proteomes" id="UP000094389"/>
    </source>
</evidence>
<feature type="transmembrane region" description="Helical" evidence="7">
    <location>
        <begin position="520"/>
        <end position="538"/>
    </location>
</feature>
<name>A0A0H5CIA4_CYBJN</name>
<dbReference type="STRING" id="983966.A0A0H5CIA4"/>
<feature type="compositionally biased region" description="Acidic residues" evidence="6">
    <location>
        <begin position="41"/>
        <end position="51"/>
    </location>
</feature>
<evidence type="ECO:0000259" key="8">
    <source>
        <dbReference type="PROSITE" id="PS50850"/>
    </source>
</evidence>
<dbReference type="OrthoDB" id="6770063at2759"/>